<organism evidence="2 3">
    <name type="scientific">Acidipropionibacterium virtanenii</name>
    <dbReference type="NCBI Taxonomy" id="2057246"/>
    <lineage>
        <taxon>Bacteria</taxon>
        <taxon>Bacillati</taxon>
        <taxon>Actinomycetota</taxon>
        <taxon>Actinomycetes</taxon>
        <taxon>Propionibacteriales</taxon>
        <taxon>Propionibacteriaceae</taxon>
        <taxon>Acidipropionibacterium</taxon>
    </lineage>
</organism>
<dbReference type="EC" id="2.4.1.-" evidence="2"/>
<dbReference type="PANTHER" id="PTHR12526">
    <property type="entry name" value="GLYCOSYLTRANSFERASE"/>
    <property type="match status" value="1"/>
</dbReference>
<feature type="domain" description="DUF3492" evidence="1">
    <location>
        <begin position="20"/>
        <end position="297"/>
    </location>
</feature>
<dbReference type="InterPro" id="IPR047691">
    <property type="entry name" value="PelF-like"/>
</dbReference>
<dbReference type="Pfam" id="PF13692">
    <property type="entry name" value="Glyco_trans_1_4"/>
    <property type="match status" value="1"/>
</dbReference>
<dbReference type="AlphaFoldDB" id="A0A344USU1"/>
<gene>
    <name evidence="2" type="primary">bshA_1</name>
    <name evidence="2" type="ORF">JS278_01159</name>
</gene>
<dbReference type="InterPro" id="IPR022622">
    <property type="entry name" value="DUF3492"/>
</dbReference>
<accession>A0A344USU1</accession>
<sequence>MVKGPYYRRPDDSTELPEVDVAIVMESTYPFLKGGVSGVVHDIVTRNPDLVFGIIHIAWDSNDPSEDLYGVPENVAWVDVVYLSLGEDARPFQQASLPEPGVDYAAMTRRLRVAFYTLSANNPAPFWSLYDDTINPATRHARLWPVLTTSEFMEACVAAVPQSSSLTLAELFWNLRDFFSLAFALTDRVHPRAKVYHAHTTGYASLIAACAARQNDSAFLLTEHNLYLRDTINTLLGRDMNLPVTRYSYRDLPDNPVDRMWVRWWCDLGAALYPSADHITYLYPAAVKEAIELGADESRTEVLPNGLNWDDFAYGRARRKRPIKSIAAGEHSPWRFACIARVVPIKGIIQMIDIAAEAVSRGYRDFEIDVLGPTEHVPEYYQECLRHVEETGMQGVVTFRGTVVVRECLHDYDALVLSSFNEGQPLVVLEAMACGLPVIGTRVGGMDHTVTLPVTAADGTIIGPCGDLVEPGDVTGFADRLCHLMDDPALYLEWHGNALERLRAEFMIDMIMSRYNTIYRELGAGDVQWVPISSQPADLGEGPDDVSSEVRLPYQPGTLRKTVADGYLGPSQAG</sequence>
<name>A0A344USU1_9ACTN</name>
<dbReference type="RefSeq" id="WP_114044363.1">
    <property type="nucleotide sequence ID" value="NZ_CP025198.1"/>
</dbReference>
<protein>
    <submittedName>
        <fullName evidence="2">N-acetyl-alpha-D-glucosaminyl L-malate synthase</fullName>
        <ecNumber evidence="2">2.4.1.-</ecNumber>
    </submittedName>
</protein>
<dbReference type="Proteomes" id="UP000251995">
    <property type="component" value="Chromosome"/>
</dbReference>
<keyword evidence="2" id="KW-0328">Glycosyltransferase</keyword>
<keyword evidence="3" id="KW-1185">Reference proteome</keyword>
<reference evidence="2 3" key="1">
    <citation type="submission" date="2017-12" db="EMBL/GenBank/DDBJ databases">
        <title>The whole genome sequence of the Acidipropionibacterium virtanenii sp. nov. type strain JS278.</title>
        <authorList>
            <person name="Laine P."/>
            <person name="Deptula P."/>
            <person name="Varmanen P."/>
            <person name="Auvinen P."/>
        </authorList>
    </citation>
    <scope>NUCLEOTIDE SEQUENCE [LARGE SCALE GENOMIC DNA]</scope>
    <source>
        <strain evidence="2 3">JS278</strain>
    </source>
</reference>
<dbReference type="KEGG" id="acij:JS278_01159"/>
<proteinExistence type="predicted"/>
<dbReference type="SUPFAM" id="SSF53756">
    <property type="entry name" value="UDP-Glycosyltransferase/glycogen phosphorylase"/>
    <property type="match status" value="1"/>
</dbReference>
<dbReference type="Gene3D" id="3.40.50.2000">
    <property type="entry name" value="Glycogen Phosphorylase B"/>
    <property type="match status" value="2"/>
</dbReference>
<keyword evidence="2" id="KW-0808">Transferase</keyword>
<evidence type="ECO:0000259" key="1">
    <source>
        <dbReference type="Pfam" id="PF11997"/>
    </source>
</evidence>
<dbReference type="Pfam" id="PF11997">
    <property type="entry name" value="DUF3492"/>
    <property type="match status" value="1"/>
</dbReference>
<dbReference type="EMBL" id="CP025198">
    <property type="protein sequence ID" value="AXE38339.1"/>
    <property type="molecule type" value="Genomic_DNA"/>
</dbReference>
<evidence type="ECO:0000313" key="3">
    <source>
        <dbReference type="Proteomes" id="UP000251995"/>
    </source>
</evidence>
<dbReference type="GO" id="GO:0016757">
    <property type="term" value="F:glycosyltransferase activity"/>
    <property type="evidence" value="ECO:0007669"/>
    <property type="project" value="UniProtKB-KW"/>
</dbReference>
<dbReference type="NCBIfam" id="NF038011">
    <property type="entry name" value="PelF"/>
    <property type="match status" value="1"/>
</dbReference>
<evidence type="ECO:0000313" key="2">
    <source>
        <dbReference type="EMBL" id="AXE38339.1"/>
    </source>
</evidence>
<dbReference type="OrthoDB" id="506201at2"/>